<protein>
    <recommendedName>
        <fullName evidence="8">mRNA-capping enzyme subunit beta</fullName>
        <ecNumber evidence="8">3.6.1.74</ecNumber>
    </recommendedName>
    <alternativeName>
        <fullName evidence="8">mRNA 5'-phosphatase</fullName>
    </alternativeName>
    <alternativeName>
        <fullName evidence="8">mRNA 5'-triphosphate monophosphatase</fullName>
    </alternativeName>
</protein>
<dbReference type="PANTHER" id="PTHR28118">
    <property type="entry name" value="POLYNUCLEOTIDE 5'-TRIPHOSPHATASE-RELATED"/>
    <property type="match status" value="1"/>
</dbReference>
<comment type="cofactor">
    <cofactor evidence="1 8">
        <name>Mg(2+)</name>
        <dbReference type="ChEBI" id="CHEBI:18420"/>
    </cofactor>
</comment>
<dbReference type="InterPro" id="IPR037009">
    <property type="entry name" value="mRNA_triPase_Cet1_sf"/>
</dbReference>
<dbReference type="InterPro" id="IPR033469">
    <property type="entry name" value="CYTH-like_dom_sf"/>
</dbReference>
<dbReference type="InterPro" id="IPR040343">
    <property type="entry name" value="Cet1/Ctl1"/>
</dbReference>
<evidence type="ECO:0000256" key="1">
    <source>
        <dbReference type="ARBA" id="ARBA00001946"/>
    </source>
</evidence>
<evidence type="ECO:0000313" key="12">
    <source>
        <dbReference type="Proteomes" id="UP000070444"/>
    </source>
</evidence>
<feature type="domain" description="mRNA triphosphatase Cet1-like" evidence="10">
    <location>
        <begin position="64"/>
        <end position="248"/>
    </location>
</feature>
<comment type="catalytic activity">
    <reaction evidence="7">
        <text>a 5'-end triphospho-ribonucleoside in mRNA + H2O = a 5'-end diphospho-ribonucleoside in mRNA + phosphate + H(+)</text>
        <dbReference type="Rhea" id="RHEA:67004"/>
        <dbReference type="Rhea" id="RHEA-COMP:17164"/>
        <dbReference type="Rhea" id="RHEA-COMP:17165"/>
        <dbReference type="ChEBI" id="CHEBI:15377"/>
        <dbReference type="ChEBI" id="CHEBI:15378"/>
        <dbReference type="ChEBI" id="CHEBI:43474"/>
        <dbReference type="ChEBI" id="CHEBI:167616"/>
        <dbReference type="ChEBI" id="CHEBI:167618"/>
        <dbReference type="EC" id="3.6.1.74"/>
    </reaction>
    <physiologicalReaction direction="left-to-right" evidence="7">
        <dbReference type="Rhea" id="RHEA:67005"/>
    </physiologicalReaction>
</comment>
<feature type="region of interest" description="Disordered" evidence="9">
    <location>
        <begin position="1"/>
        <end position="39"/>
    </location>
</feature>
<dbReference type="GO" id="GO:0031533">
    <property type="term" value="C:mRNA capping enzyme complex"/>
    <property type="evidence" value="ECO:0007669"/>
    <property type="project" value="UniProtKB-UniRule"/>
</dbReference>
<keyword evidence="8" id="KW-0506">mRNA capping</keyword>
<keyword evidence="4 8" id="KW-0507">mRNA processing</keyword>
<dbReference type="CDD" id="cd07470">
    <property type="entry name" value="CYTH-like_mRNA_RTPase"/>
    <property type="match status" value="1"/>
</dbReference>
<dbReference type="Proteomes" id="UP000070444">
    <property type="component" value="Unassembled WGS sequence"/>
</dbReference>
<dbReference type="Pfam" id="PF02940">
    <property type="entry name" value="mRNA_triPase"/>
    <property type="match status" value="1"/>
</dbReference>
<evidence type="ECO:0000313" key="11">
    <source>
        <dbReference type="EMBL" id="KXN69130.1"/>
    </source>
</evidence>
<feature type="compositionally biased region" description="Polar residues" evidence="9">
    <location>
        <begin position="24"/>
        <end position="33"/>
    </location>
</feature>
<dbReference type="AlphaFoldDB" id="A0A137P256"/>
<gene>
    <name evidence="11" type="ORF">CONCODRAFT_98559</name>
</gene>
<sequence>MSSTTNHTNNNSTNSAKRSLPEDSPTSNSSNAAKLQKEAPPAQQQLLKLSKSIFLVEPLETNLKLISDFIYKHLNKPHLEIEAKFGIIIDKETRQRIRFPTMSEVVLTEDFTSRIRFESNMTEFQHRHFNQMLNYQVEQSRSEHYKGSPITYEHLRHIDTFYQSGNGGERVRVTTDQKTQQIIPNGMIKKSRIANLNIHSPMTKLDFRISLNIETPEKPSGKGLQVRNKDRLSYTNELIKIDLTQVKSEFVKFLYSFH</sequence>
<dbReference type="GO" id="GO:0006370">
    <property type="term" value="P:7-methylguanosine mRNA capping"/>
    <property type="evidence" value="ECO:0007669"/>
    <property type="project" value="UniProtKB-UniRule"/>
</dbReference>
<evidence type="ECO:0000256" key="5">
    <source>
        <dbReference type="ARBA" id="ARBA00022801"/>
    </source>
</evidence>
<dbReference type="EMBL" id="KQ964546">
    <property type="protein sequence ID" value="KXN69130.1"/>
    <property type="molecule type" value="Genomic_DNA"/>
</dbReference>
<dbReference type="Gene3D" id="3.20.100.10">
    <property type="entry name" value="mRNA triphosphatase Cet1-like"/>
    <property type="match status" value="1"/>
</dbReference>
<keyword evidence="5 8" id="KW-0378">Hydrolase</keyword>
<keyword evidence="12" id="KW-1185">Reference proteome</keyword>
<evidence type="ECO:0000256" key="7">
    <source>
        <dbReference type="ARBA" id="ARBA00047740"/>
    </source>
</evidence>
<dbReference type="SUPFAM" id="SSF55154">
    <property type="entry name" value="CYTH-like phosphatases"/>
    <property type="match status" value="1"/>
</dbReference>
<evidence type="ECO:0000256" key="2">
    <source>
        <dbReference type="ARBA" id="ARBA00004123"/>
    </source>
</evidence>
<dbReference type="OMA" id="QNSAKRP"/>
<evidence type="ECO:0000256" key="9">
    <source>
        <dbReference type="SAM" id="MobiDB-lite"/>
    </source>
</evidence>
<dbReference type="OrthoDB" id="272147at2759"/>
<accession>A0A137P256</accession>
<evidence type="ECO:0000259" key="10">
    <source>
        <dbReference type="Pfam" id="PF02940"/>
    </source>
</evidence>
<evidence type="ECO:0000256" key="8">
    <source>
        <dbReference type="RuleBase" id="RU367053"/>
    </source>
</evidence>
<comment type="subcellular location">
    <subcellularLocation>
        <location evidence="2 8">Nucleus</location>
    </subcellularLocation>
</comment>
<comment type="function">
    <text evidence="8">First step of mRNA capping. Converts the 5'-triphosphate end of a nascent mRNA chain into a diphosphate end.</text>
</comment>
<feature type="compositionally biased region" description="Low complexity" evidence="9">
    <location>
        <begin position="1"/>
        <end position="15"/>
    </location>
</feature>
<keyword evidence="6 8" id="KW-0539">Nucleus</keyword>
<comment type="similarity">
    <text evidence="3 8">Belongs to the fungal TPase family.</text>
</comment>
<organism evidence="11 12">
    <name type="scientific">Conidiobolus coronatus (strain ATCC 28846 / CBS 209.66 / NRRL 28638)</name>
    <name type="common">Delacroixia coronata</name>
    <dbReference type="NCBI Taxonomy" id="796925"/>
    <lineage>
        <taxon>Eukaryota</taxon>
        <taxon>Fungi</taxon>
        <taxon>Fungi incertae sedis</taxon>
        <taxon>Zoopagomycota</taxon>
        <taxon>Entomophthoromycotina</taxon>
        <taxon>Entomophthoromycetes</taxon>
        <taxon>Entomophthorales</taxon>
        <taxon>Ancylistaceae</taxon>
        <taxon>Conidiobolus</taxon>
    </lineage>
</organism>
<dbReference type="GO" id="GO:0004651">
    <property type="term" value="F:polynucleotide 5'-phosphatase activity"/>
    <property type="evidence" value="ECO:0007669"/>
    <property type="project" value="UniProtKB-UniRule"/>
</dbReference>
<dbReference type="EC" id="3.6.1.74" evidence="8"/>
<dbReference type="GO" id="GO:0140818">
    <property type="term" value="F:mRNA 5'-triphosphate monophosphatase activity"/>
    <property type="evidence" value="ECO:0007669"/>
    <property type="project" value="UniProtKB-EC"/>
</dbReference>
<name>A0A137P256_CONC2</name>
<evidence type="ECO:0000256" key="3">
    <source>
        <dbReference type="ARBA" id="ARBA00006345"/>
    </source>
</evidence>
<reference evidence="11 12" key="1">
    <citation type="journal article" date="2015" name="Genome Biol. Evol.">
        <title>Phylogenomic analyses indicate that early fungi evolved digesting cell walls of algal ancestors of land plants.</title>
        <authorList>
            <person name="Chang Y."/>
            <person name="Wang S."/>
            <person name="Sekimoto S."/>
            <person name="Aerts A.L."/>
            <person name="Choi C."/>
            <person name="Clum A."/>
            <person name="LaButti K.M."/>
            <person name="Lindquist E.A."/>
            <person name="Yee Ngan C."/>
            <person name="Ohm R.A."/>
            <person name="Salamov A.A."/>
            <person name="Grigoriev I.V."/>
            <person name="Spatafora J.W."/>
            <person name="Berbee M.L."/>
        </authorList>
    </citation>
    <scope>NUCLEOTIDE SEQUENCE [LARGE SCALE GENOMIC DNA]</scope>
    <source>
        <strain evidence="11 12">NRRL 28638</strain>
    </source>
</reference>
<comment type="subunit">
    <text evidence="8">Heterodimer. The mRNA-capping enzyme is composed of two separate chains alpha and beta, respectively a mRNA guanylyltransferase and an mRNA 5'-triphosphate monophosphatase.</text>
</comment>
<dbReference type="PANTHER" id="PTHR28118:SF1">
    <property type="entry name" value="POLYNUCLEOTIDE 5'-TRIPHOSPHATASE CTL1-RELATED"/>
    <property type="match status" value="1"/>
</dbReference>
<proteinExistence type="inferred from homology"/>
<dbReference type="STRING" id="796925.A0A137P256"/>
<evidence type="ECO:0000256" key="6">
    <source>
        <dbReference type="ARBA" id="ARBA00023242"/>
    </source>
</evidence>
<dbReference type="InterPro" id="IPR004206">
    <property type="entry name" value="mRNA_triPase_Cet1"/>
</dbReference>
<evidence type="ECO:0000256" key="4">
    <source>
        <dbReference type="ARBA" id="ARBA00022664"/>
    </source>
</evidence>